<dbReference type="Pfam" id="PF24716">
    <property type="entry name" value="WapI"/>
    <property type="match status" value="1"/>
</dbReference>
<evidence type="ECO:0000313" key="2">
    <source>
        <dbReference type="Proteomes" id="UP000006919"/>
    </source>
</evidence>
<reference evidence="1 2" key="1">
    <citation type="journal article" date="2011" name="J. Bacteriol.">
        <title>Complete genome of the cellulolytic ruminal bacterium Ruminococcus albus 7.</title>
        <authorList>
            <person name="Suen G."/>
            <person name="Stevenson D.M."/>
            <person name="Bruce D.C."/>
            <person name="Chertkov O."/>
            <person name="Copeland A."/>
            <person name="Cheng J.F."/>
            <person name="Detter C."/>
            <person name="Detter J.C."/>
            <person name="Goodwin L.A."/>
            <person name="Han C.S."/>
            <person name="Hauser L.J."/>
            <person name="Ivanova N.N."/>
            <person name="Kyrpides N.C."/>
            <person name="Land M.L."/>
            <person name="Lapidus A."/>
            <person name="Lucas S."/>
            <person name="Ovchinnikova G."/>
            <person name="Pitluck S."/>
            <person name="Tapia R."/>
            <person name="Woyke T."/>
            <person name="Boyum J."/>
            <person name="Mead D."/>
            <person name="Weimer P.J."/>
        </authorList>
    </citation>
    <scope>NUCLEOTIDE SEQUENCE [LARGE SCALE GENOMIC DNA]</scope>
    <source>
        <strain evidence="2">ATCC 27210 / DSM 20455 / JCM 14654 / NCDO 2250 / 7</strain>
    </source>
</reference>
<sequence length="132" mass="15039">MEARLEYCGNYIEIADFHHSVDEEKNGNPYNCAFDIKVRSGVFSGIADGCEYDYMELQNFITALEEMISFKRKEVTFIEIGYGNKIVFNCDRAGHIKVSGDIQGDVGSHILKFEFMTDQTVFPKFIKGLKSL</sequence>
<dbReference type="HOGENOM" id="CLU_1915569_0_0_9"/>
<gene>
    <name evidence="1" type="ordered locus">Rumal_0504</name>
</gene>
<dbReference type="eggNOG" id="ENOG50315DU">
    <property type="taxonomic scope" value="Bacteria"/>
</dbReference>
<name>E6UG30_RUMA7</name>
<dbReference type="KEGG" id="ral:Rumal_0504"/>
<dbReference type="Proteomes" id="UP000006919">
    <property type="component" value="Chromosome"/>
</dbReference>
<dbReference type="AlphaFoldDB" id="E6UG30"/>
<accession>E6UG30</accession>
<dbReference type="InterPro" id="IPR056510">
    <property type="entry name" value="WapI"/>
</dbReference>
<dbReference type="RefSeq" id="WP_013497249.1">
    <property type="nucleotide sequence ID" value="NC_014833.1"/>
</dbReference>
<dbReference type="EMBL" id="CP002403">
    <property type="protein sequence ID" value="ADU21057.1"/>
    <property type="molecule type" value="Genomic_DNA"/>
</dbReference>
<evidence type="ECO:0000313" key="1">
    <source>
        <dbReference type="EMBL" id="ADU21057.1"/>
    </source>
</evidence>
<dbReference type="OrthoDB" id="2617436at2"/>
<protein>
    <submittedName>
        <fullName evidence="1">Uncharacterized protein</fullName>
    </submittedName>
</protein>
<organism evidence="1 2">
    <name type="scientific">Ruminococcus albus (strain ATCC 27210 / DSM 20455 / JCM 14654 / NCDO 2250 / 7)</name>
    <dbReference type="NCBI Taxonomy" id="697329"/>
    <lineage>
        <taxon>Bacteria</taxon>
        <taxon>Bacillati</taxon>
        <taxon>Bacillota</taxon>
        <taxon>Clostridia</taxon>
        <taxon>Eubacteriales</taxon>
        <taxon>Oscillospiraceae</taxon>
        <taxon>Ruminococcus</taxon>
    </lineage>
</organism>
<proteinExistence type="predicted"/>